<name>A0A1E3AVX4_9FIRM</name>
<accession>A0A1E3AVX4</accession>
<protein>
    <submittedName>
        <fullName evidence="3">Regulator of chromosome condensation (RCC1) repeat protein</fullName>
    </submittedName>
</protein>
<dbReference type="AlphaFoldDB" id="A0A1E3AVX4"/>
<dbReference type="PATRIC" id="fig|1432052.3.peg.422"/>
<dbReference type="InterPro" id="IPR009091">
    <property type="entry name" value="RCC1/BLIP-II"/>
</dbReference>
<dbReference type="RefSeq" id="WP_069155560.1">
    <property type="nucleotide sequence ID" value="NZ_JBKXXQ010000034.1"/>
</dbReference>
<evidence type="ECO:0000313" key="3">
    <source>
        <dbReference type="EMBL" id="ODM12681.1"/>
    </source>
</evidence>
<dbReference type="InterPro" id="IPR051553">
    <property type="entry name" value="Ran_GTPase-activating"/>
</dbReference>
<evidence type="ECO:0000313" key="4">
    <source>
        <dbReference type="Proteomes" id="UP000095003"/>
    </source>
</evidence>
<proteinExistence type="predicted"/>
<dbReference type="SUPFAM" id="SSF50985">
    <property type="entry name" value="RCC1/BLIP-II"/>
    <property type="match status" value="1"/>
</dbReference>
<dbReference type="PANTHER" id="PTHR45982">
    <property type="entry name" value="REGULATOR OF CHROMOSOME CONDENSATION"/>
    <property type="match status" value="1"/>
</dbReference>
<feature type="chain" id="PRO_5009123194" evidence="2">
    <location>
        <begin position="31"/>
        <end position="547"/>
    </location>
</feature>
<dbReference type="Gene3D" id="2.130.10.30">
    <property type="entry name" value="Regulator of chromosome condensation 1/beta-lactamase-inhibitor protein II"/>
    <property type="match status" value="2"/>
</dbReference>
<comment type="caution">
    <text evidence="3">The sequence shown here is derived from an EMBL/GenBank/DDBJ whole genome shotgun (WGS) entry which is preliminary data.</text>
</comment>
<dbReference type="EMBL" id="MCGI01000001">
    <property type="protein sequence ID" value="ODM12681.1"/>
    <property type="molecule type" value="Genomic_DNA"/>
</dbReference>
<organism evidence="3 4">
    <name type="scientific">Eisenbergiella tayi</name>
    <dbReference type="NCBI Taxonomy" id="1432052"/>
    <lineage>
        <taxon>Bacteria</taxon>
        <taxon>Bacillati</taxon>
        <taxon>Bacillota</taxon>
        <taxon>Clostridia</taxon>
        <taxon>Lachnospirales</taxon>
        <taxon>Lachnospiraceae</taxon>
        <taxon>Eisenbergiella</taxon>
    </lineage>
</organism>
<gene>
    <name evidence="3" type="ORF">BEH84_00396</name>
</gene>
<evidence type="ECO:0000256" key="2">
    <source>
        <dbReference type="SAM" id="SignalP"/>
    </source>
</evidence>
<dbReference type="GO" id="GO:0005737">
    <property type="term" value="C:cytoplasm"/>
    <property type="evidence" value="ECO:0007669"/>
    <property type="project" value="TreeGrafter"/>
</dbReference>
<feature type="region of interest" description="Disordered" evidence="1">
    <location>
        <begin position="523"/>
        <end position="547"/>
    </location>
</feature>
<dbReference type="Pfam" id="PF13540">
    <property type="entry name" value="RCC1_2"/>
    <property type="match status" value="2"/>
</dbReference>
<dbReference type="PANTHER" id="PTHR45982:SF1">
    <property type="entry name" value="REGULATOR OF CHROMOSOME CONDENSATION"/>
    <property type="match status" value="1"/>
</dbReference>
<dbReference type="GO" id="GO:0005085">
    <property type="term" value="F:guanyl-nucleotide exchange factor activity"/>
    <property type="evidence" value="ECO:0007669"/>
    <property type="project" value="TreeGrafter"/>
</dbReference>
<feature type="compositionally biased region" description="Polar residues" evidence="1">
    <location>
        <begin position="530"/>
        <end position="547"/>
    </location>
</feature>
<feature type="signal peptide" evidence="2">
    <location>
        <begin position="1"/>
        <end position="30"/>
    </location>
</feature>
<evidence type="ECO:0000256" key="1">
    <source>
        <dbReference type="SAM" id="MobiDB-lite"/>
    </source>
</evidence>
<sequence>MKKKKNIKILILLVSTLVCVSLLPACGNLADTEQKTEEGYNSRECPVYQVENMDSLKLGSAEFNISNYFIRNEYQYQNHYYIDSDNNLWGYGDNTYGQLGNGQQYIPQNDYDNGFEMTPYKIAENVVHVDFGGYFMIFLTDKGELYGAGANLNGVMGIDVSGSEEYVANPAVTVVSEPVCLMQDVKYARAGIRGITALKKDGSVWWWGEIRTTSAKNIKDTVGVRYAEPEKMLEDAIYVTCGNFCAAAIKEDGTLWTWGNNTFGSCGFDSGDKDFIEKPVKVLEDVKMVWMDEVRFDSIENRLSYGMISPYECNYAYVTFAEKKDGSLVACGYEVEGEGSKSWSYMLYGDILRTPDQMNGGVEFEPVTVVYSDIFQPVAFCEKDRKPQLKFKDLKYGMPAEEVQEFLSNLEINYKIVDGISDEEKVYEIVTEDQYFRFCFDDKLKLNAFYYGAYGTRNGKIMIGMTRAEVENIFNSPFLEEFSNDNEIYSTSFYQDDSIYEIGYLDGIVYYVKESMIDESKLKNQKDENIQSNTEKTDATQSDSIEK</sequence>
<dbReference type="Proteomes" id="UP000095003">
    <property type="component" value="Unassembled WGS sequence"/>
</dbReference>
<dbReference type="InterPro" id="IPR000408">
    <property type="entry name" value="Reg_chr_condens"/>
</dbReference>
<keyword evidence="2" id="KW-0732">Signal</keyword>
<dbReference type="PROSITE" id="PS50012">
    <property type="entry name" value="RCC1_3"/>
    <property type="match status" value="1"/>
</dbReference>
<reference evidence="3 4" key="1">
    <citation type="submission" date="2016-07" db="EMBL/GenBank/DDBJ databases">
        <title>Characterization of isolates of Eisenbergiella tayi derived from blood cultures, using whole genome sequencing.</title>
        <authorList>
            <person name="Burdz T."/>
            <person name="Wiebe D."/>
            <person name="Huynh C."/>
            <person name="Bernard K."/>
        </authorList>
    </citation>
    <scope>NUCLEOTIDE SEQUENCE [LARGE SCALE GENOMIC DNA]</scope>
    <source>
        <strain evidence="3 4">NML 120489</strain>
    </source>
</reference>
<dbReference type="GeneID" id="93298981"/>